<name>A0A9P0BK33_BRAAE</name>
<dbReference type="AlphaFoldDB" id="A0A9P0BK33"/>
<dbReference type="EMBL" id="OV121140">
    <property type="protein sequence ID" value="CAH0564762.1"/>
    <property type="molecule type" value="Genomic_DNA"/>
</dbReference>
<evidence type="ECO:0000256" key="2">
    <source>
        <dbReference type="ARBA" id="ARBA00023108"/>
    </source>
</evidence>
<keyword evidence="1" id="KW-0732">Signal</keyword>
<dbReference type="FunFam" id="3.15.10.30:FF:000001">
    <property type="entry name" value="Takeout-like protein 1"/>
    <property type="match status" value="1"/>
</dbReference>
<keyword evidence="2" id="KW-0090">Biological rhythms</keyword>
<evidence type="ECO:0000256" key="3">
    <source>
        <dbReference type="ARBA" id="ARBA00060902"/>
    </source>
</evidence>
<evidence type="ECO:0000313" key="5">
    <source>
        <dbReference type="Proteomes" id="UP001154078"/>
    </source>
</evidence>
<dbReference type="PANTHER" id="PTHR11008">
    <property type="entry name" value="PROTEIN TAKEOUT-LIKE PROTEIN"/>
    <property type="match status" value="1"/>
</dbReference>
<dbReference type="Proteomes" id="UP001154078">
    <property type="component" value="Chromosome 9"/>
</dbReference>
<protein>
    <submittedName>
        <fullName evidence="4">Uncharacterized protein</fullName>
    </submittedName>
</protein>
<dbReference type="SMART" id="SM00700">
    <property type="entry name" value="JHBP"/>
    <property type="match status" value="1"/>
</dbReference>
<gene>
    <name evidence="4" type="ORF">MELIAE_LOCUS13232</name>
</gene>
<dbReference type="InterPro" id="IPR038606">
    <property type="entry name" value="To_sf"/>
</dbReference>
<sequence length="244" mass="27363">MGVFKYYCFLFTCAIFRVDSRDLPPFLKACSISDPKLNVCALKNANEALPSLFKANKKLGIPAFDPYLLPLLEIQTSNFLIKLDNVKFYGLNDARVKAINVNLKDSIWSADVEMDRVNLVGHYIASGNIASFPIRGDGISNTTFVGGLYKYTVHMPKRMKDGVEYFSINSTSLTFKLKRAHFYHGNLFNGNQQLGDALNNFFNENWELILEEMGDAIKKTIQAIGTSVVSKIVDNVPANKIFLP</sequence>
<keyword evidence="5" id="KW-1185">Reference proteome</keyword>
<comment type="similarity">
    <text evidence="3">Belongs to the TO family.</text>
</comment>
<evidence type="ECO:0000313" key="4">
    <source>
        <dbReference type="EMBL" id="CAH0564762.1"/>
    </source>
</evidence>
<accession>A0A9P0BK33</accession>
<dbReference type="InterPro" id="IPR010562">
    <property type="entry name" value="Haemolymph_juvenile_hormone-bd"/>
</dbReference>
<evidence type="ECO:0000256" key="1">
    <source>
        <dbReference type="ARBA" id="ARBA00022729"/>
    </source>
</evidence>
<dbReference type="GO" id="GO:0007623">
    <property type="term" value="P:circadian rhythm"/>
    <property type="evidence" value="ECO:0007669"/>
    <property type="project" value="UniProtKB-ARBA"/>
</dbReference>
<proteinExistence type="inferred from homology"/>
<dbReference type="Gene3D" id="3.15.10.30">
    <property type="entry name" value="Haemolymph juvenile hormone binding protein"/>
    <property type="match status" value="1"/>
</dbReference>
<organism evidence="4 5">
    <name type="scientific">Brassicogethes aeneus</name>
    <name type="common">Rape pollen beetle</name>
    <name type="synonym">Meligethes aeneus</name>
    <dbReference type="NCBI Taxonomy" id="1431903"/>
    <lineage>
        <taxon>Eukaryota</taxon>
        <taxon>Metazoa</taxon>
        <taxon>Ecdysozoa</taxon>
        <taxon>Arthropoda</taxon>
        <taxon>Hexapoda</taxon>
        <taxon>Insecta</taxon>
        <taxon>Pterygota</taxon>
        <taxon>Neoptera</taxon>
        <taxon>Endopterygota</taxon>
        <taxon>Coleoptera</taxon>
        <taxon>Polyphaga</taxon>
        <taxon>Cucujiformia</taxon>
        <taxon>Nitidulidae</taxon>
        <taxon>Meligethinae</taxon>
        <taxon>Brassicogethes</taxon>
    </lineage>
</organism>
<reference evidence="4" key="1">
    <citation type="submission" date="2021-12" db="EMBL/GenBank/DDBJ databases">
        <authorList>
            <person name="King R."/>
        </authorList>
    </citation>
    <scope>NUCLEOTIDE SEQUENCE</scope>
</reference>
<dbReference type="PANTHER" id="PTHR11008:SF32">
    <property type="entry name" value="CIRCADIAN CLOCK-CONTROLLED PROTEIN DAYWAKE-RELATED"/>
    <property type="match status" value="1"/>
</dbReference>
<dbReference type="Pfam" id="PF06585">
    <property type="entry name" value="JHBP"/>
    <property type="match status" value="1"/>
</dbReference>
<dbReference type="GO" id="GO:0005615">
    <property type="term" value="C:extracellular space"/>
    <property type="evidence" value="ECO:0007669"/>
    <property type="project" value="TreeGrafter"/>
</dbReference>
<dbReference type="OrthoDB" id="8194225at2759"/>